<protein>
    <submittedName>
        <fullName evidence="3">Nuclear transport factor 2 family protein</fullName>
    </submittedName>
</protein>
<dbReference type="Proteomes" id="UP001596364">
    <property type="component" value="Unassembled WGS sequence"/>
</dbReference>
<organism evidence="3 4">
    <name type="scientific">Pseudobowmanella zhangzhouensis</name>
    <dbReference type="NCBI Taxonomy" id="1537679"/>
    <lineage>
        <taxon>Bacteria</taxon>
        <taxon>Pseudomonadati</taxon>
        <taxon>Pseudomonadota</taxon>
        <taxon>Gammaproteobacteria</taxon>
        <taxon>Alteromonadales</taxon>
        <taxon>Alteromonadaceae</taxon>
    </lineage>
</organism>
<gene>
    <name evidence="3" type="ORF">ACFP85_15925</name>
</gene>
<keyword evidence="1" id="KW-0732">Signal</keyword>
<accession>A0ABW1XQF4</accession>
<dbReference type="InterPro" id="IPR032710">
    <property type="entry name" value="NTF2-like_dom_sf"/>
</dbReference>
<dbReference type="Gene3D" id="3.10.450.50">
    <property type="match status" value="1"/>
</dbReference>
<dbReference type="EMBL" id="JBHSUS010000001">
    <property type="protein sequence ID" value="MFC6441642.1"/>
    <property type="molecule type" value="Genomic_DNA"/>
</dbReference>
<evidence type="ECO:0000313" key="3">
    <source>
        <dbReference type="EMBL" id="MFC6441642.1"/>
    </source>
</evidence>
<evidence type="ECO:0000256" key="1">
    <source>
        <dbReference type="SAM" id="SignalP"/>
    </source>
</evidence>
<evidence type="ECO:0000313" key="4">
    <source>
        <dbReference type="Proteomes" id="UP001596364"/>
    </source>
</evidence>
<evidence type="ECO:0000259" key="2">
    <source>
        <dbReference type="Pfam" id="PF14534"/>
    </source>
</evidence>
<feature type="signal peptide" evidence="1">
    <location>
        <begin position="1"/>
        <end position="17"/>
    </location>
</feature>
<proteinExistence type="predicted"/>
<name>A0ABW1XQF4_9ALTE</name>
<reference evidence="4" key="1">
    <citation type="journal article" date="2019" name="Int. J. Syst. Evol. Microbiol.">
        <title>The Global Catalogue of Microorganisms (GCM) 10K type strain sequencing project: providing services to taxonomists for standard genome sequencing and annotation.</title>
        <authorList>
            <consortium name="The Broad Institute Genomics Platform"/>
            <consortium name="The Broad Institute Genome Sequencing Center for Infectious Disease"/>
            <person name="Wu L."/>
            <person name="Ma J."/>
        </authorList>
    </citation>
    <scope>NUCLEOTIDE SEQUENCE [LARGE SCALE GENOMIC DNA]</scope>
    <source>
        <strain evidence="4">CGMCC 1.16031</strain>
    </source>
</reference>
<feature type="chain" id="PRO_5046990162" evidence="1">
    <location>
        <begin position="18"/>
        <end position="146"/>
    </location>
</feature>
<dbReference type="RefSeq" id="WP_131257601.1">
    <property type="nucleotide sequence ID" value="NZ_JBHSUS010000001.1"/>
</dbReference>
<sequence length="146" mass="16236">MKKWIALLSVLSFTVLAQGSKEDLENQLHAFLTGASVNDAQIHNQFWASDLVYTSSSGTRFGKDVLMQGVNGEGKVDNPAVLYSADDVHIRLLDNIALLDFTLVATDSANANQKSYYLNSGVFVWRDERWQAVNWQATKKALPTKD</sequence>
<comment type="caution">
    <text evidence="3">The sequence shown here is derived from an EMBL/GenBank/DDBJ whole genome shotgun (WGS) entry which is preliminary data.</text>
</comment>
<dbReference type="SUPFAM" id="SSF54427">
    <property type="entry name" value="NTF2-like"/>
    <property type="match status" value="1"/>
</dbReference>
<feature type="domain" description="DUF4440" evidence="2">
    <location>
        <begin position="30"/>
        <end position="131"/>
    </location>
</feature>
<keyword evidence="4" id="KW-1185">Reference proteome</keyword>
<dbReference type="Pfam" id="PF14534">
    <property type="entry name" value="DUF4440"/>
    <property type="match status" value="1"/>
</dbReference>
<dbReference type="InterPro" id="IPR027843">
    <property type="entry name" value="DUF4440"/>
</dbReference>